<evidence type="ECO:0000256" key="2">
    <source>
        <dbReference type="ARBA" id="ARBA00022723"/>
    </source>
</evidence>
<keyword evidence="3" id="KW-0677">Repeat</keyword>
<proteinExistence type="predicted"/>
<feature type="compositionally biased region" description="Polar residues" evidence="8">
    <location>
        <begin position="179"/>
        <end position="193"/>
    </location>
</feature>
<name>A0A395HAU3_9EURO</name>
<comment type="subcellular location">
    <subcellularLocation>
        <location evidence="1">Nucleus</location>
    </subcellularLocation>
</comment>
<dbReference type="InterPro" id="IPR013087">
    <property type="entry name" value="Znf_C2H2_type"/>
</dbReference>
<evidence type="ECO:0000256" key="6">
    <source>
        <dbReference type="ARBA" id="ARBA00023242"/>
    </source>
</evidence>
<protein>
    <recommendedName>
        <fullName evidence="9">C2H2-type domain-containing protein</fullName>
    </recommendedName>
</protein>
<evidence type="ECO:0000313" key="11">
    <source>
        <dbReference type="Proteomes" id="UP000249402"/>
    </source>
</evidence>
<keyword evidence="4 7" id="KW-0863">Zinc-finger</keyword>
<reference evidence="10 11" key="1">
    <citation type="submission" date="2018-02" db="EMBL/GenBank/DDBJ databases">
        <title>The genomes of Aspergillus section Nigri reveals drivers in fungal speciation.</title>
        <authorList>
            <consortium name="DOE Joint Genome Institute"/>
            <person name="Vesth T.C."/>
            <person name="Nybo J."/>
            <person name="Theobald S."/>
            <person name="Brandl J."/>
            <person name="Frisvad J.C."/>
            <person name="Nielsen K.F."/>
            <person name="Lyhne E.K."/>
            <person name="Kogle M.E."/>
            <person name="Kuo A."/>
            <person name="Riley R."/>
            <person name="Clum A."/>
            <person name="Nolan M."/>
            <person name="Lipzen A."/>
            <person name="Salamov A."/>
            <person name="Henrissat B."/>
            <person name="Wiebenga A."/>
            <person name="De vries R.P."/>
            <person name="Grigoriev I.V."/>
            <person name="Mortensen U.H."/>
            <person name="Andersen M.R."/>
            <person name="Baker S.E."/>
        </authorList>
    </citation>
    <scope>NUCLEOTIDE SEQUENCE [LARGE SCALE GENOMIC DNA]</scope>
    <source>
        <strain evidence="10 11">CBS 121593</strain>
    </source>
</reference>
<dbReference type="InterPro" id="IPR036236">
    <property type="entry name" value="Znf_C2H2_sf"/>
</dbReference>
<dbReference type="STRING" id="1448316.A0A395HAU3"/>
<dbReference type="AlphaFoldDB" id="A0A395HAU3"/>
<keyword evidence="2" id="KW-0479">Metal-binding</keyword>
<dbReference type="OrthoDB" id="8117402at2759"/>
<dbReference type="EMBL" id="KZ824423">
    <property type="protein sequence ID" value="RAL04810.1"/>
    <property type="molecule type" value="Genomic_DNA"/>
</dbReference>
<dbReference type="RefSeq" id="XP_025579137.1">
    <property type="nucleotide sequence ID" value="XM_025723669.1"/>
</dbReference>
<dbReference type="SUPFAM" id="SSF57667">
    <property type="entry name" value="beta-beta-alpha zinc fingers"/>
    <property type="match status" value="1"/>
</dbReference>
<dbReference type="PANTHER" id="PTHR24406">
    <property type="entry name" value="TRANSCRIPTIONAL REPRESSOR CTCFL-RELATED"/>
    <property type="match status" value="1"/>
</dbReference>
<dbReference type="VEuPathDB" id="FungiDB:BO80DRAFT_490974"/>
<feature type="compositionally biased region" description="Polar residues" evidence="8">
    <location>
        <begin position="225"/>
        <end position="252"/>
    </location>
</feature>
<evidence type="ECO:0000313" key="10">
    <source>
        <dbReference type="EMBL" id="RAL04810.1"/>
    </source>
</evidence>
<accession>A0A395HAU3</accession>
<dbReference type="InterPro" id="IPR050888">
    <property type="entry name" value="ZnF_C2H2-type_TF"/>
</dbReference>
<dbReference type="GO" id="GO:0005634">
    <property type="term" value="C:nucleus"/>
    <property type="evidence" value="ECO:0007669"/>
    <property type="project" value="UniProtKB-SubCell"/>
</dbReference>
<dbReference type="GO" id="GO:0008270">
    <property type="term" value="F:zinc ion binding"/>
    <property type="evidence" value="ECO:0007669"/>
    <property type="project" value="UniProtKB-KW"/>
</dbReference>
<sequence length="390" mass="43142">MPVLASPRVRCTFDNCGRHFDSMPAMRQHKIIDHDYCSRCDMDFHDEECLLLHKIRSDKHIVCAVCGREFRSEGGRDAHIRQYHRPTQNLACTGCGQKFKQAGALVRHVEDDECDEIPMTRLLHEQSKRLLIREALRTGEGGGLVFPDPDGPDEVDGGVKLNASASLLDMDHGNDKIMSPTSQQRNNPSSILSPSFAFKDRKGAAGKSVTSEDPLPEIRRLSINPGVSNNNNGRAPSAVGSSRQRNSNSHGVSQVDAGHTIRTLDKTWEPMNFFDTFRGKFVCPCEDEFLTSKDFEEHVIEKTNGKRSLQCPGCLRIFKTAAALVAHCESASTHCSVNTGLRFSQIINDVSGGLVKAVGLRDGAVEYATGDLDLTKRTGTAARQRDMMEW</sequence>
<gene>
    <name evidence="10" type="ORF">BO80DRAFT_490974</name>
</gene>
<evidence type="ECO:0000256" key="3">
    <source>
        <dbReference type="ARBA" id="ARBA00022737"/>
    </source>
</evidence>
<feature type="region of interest" description="Disordered" evidence="8">
    <location>
        <begin position="171"/>
        <end position="258"/>
    </location>
</feature>
<feature type="domain" description="C2H2-type" evidence="9">
    <location>
        <begin position="61"/>
        <end position="89"/>
    </location>
</feature>
<dbReference type="Pfam" id="PF24666">
    <property type="entry name" value="zf-C2H2_fungi_2"/>
    <property type="match status" value="1"/>
</dbReference>
<dbReference type="Gene3D" id="3.30.160.60">
    <property type="entry name" value="Classic Zinc Finger"/>
    <property type="match status" value="1"/>
</dbReference>
<dbReference type="GeneID" id="37228534"/>
<feature type="domain" description="C2H2-type" evidence="9">
    <location>
        <begin position="90"/>
        <end position="118"/>
    </location>
</feature>
<dbReference type="Proteomes" id="UP000249402">
    <property type="component" value="Unassembled WGS sequence"/>
</dbReference>
<dbReference type="PROSITE" id="PS50157">
    <property type="entry name" value="ZINC_FINGER_C2H2_2"/>
    <property type="match status" value="2"/>
</dbReference>
<keyword evidence="11" id="KW-1185">Reference proteome</keyword>
<evidence type="ECO:0000256" key="1">
    <source>
        <dbReference type="ARBA" id="ARBA00004123"/>
    </source>
</evidence>
<evidence type="ECO:0000256" key="8">
    <source>
        <dbReference type="SAM" id="MobiDB-lite"/>
    </source>
</evidence>
<organism evidence="10 11">
    <name type="scientific">Aspergillus ibericus CBS 121593</name>
    <dbReference type="NCBI Taxonomy" id="1448316"/>
    <lineage>
        <taxon>Eukaryota</taxon>
        <taxon>Fungi</taxon>
        <taxon>Dikarya</taxon>
        <taxon>Ascomycota</taxon>
        <taxon>Pezizomycotina</taxon>
        <taxon>Eurotiomycetes</taxon>
        <taxon>Eurotiomycetidae</taxon>
        <taxon>Eurotiales</taxon>
        <taxon>Aspergillaceae</taxon>
        <taxon>Aspergillus</taxon>
        <taxon>Aspergillus subgen. Circumdati</taxon>
    </lineage>
</organism>
<keyword evidence="5" id="KW-0862">Zinc</keyword>
<dbReference type="SMART" id="SM00355">
    <property type="entry name" value="ZnF_C2H2"/>
    <property type="match status" value="5"/>
</dbReference>
<evidence type="ECO:0000256" key="5">
    <source>
        <dbReference type="ARBA" id="ARBA00022833"/>
    </source>
</evidence>
<evidence type="ECO:0000259" key="9">
    <source>
        <dbReference type="PROSITE" id="PS50157"/>
    </source>
</evidence>
<evidence type="ECO:0000256" key="4">
    <source>
        <dbReference type="ARBA" id="ARBA00022771"/>
    </source>
</evidence>
<dbReference type="PROSITE" id="PS00028">
    <property type="entry name" value="ZINC_FINGER_C2H2_1"/>
    <property type="match status" value="2"/>
</dbReference>
<keyword evidence="6" id="KW-0539">Nucleus</keyword>
<evidence type="ECO:0000256" key="7">
    <source>
        <dbReference type="PROSITE-ProRule" id="PRU00042"/>
    </source>
</evidence>